<dbReference type="InterPro" id="IPR036069">
    <property type="entry name" value="DUF34/NIF3_sf"/>
</dbReference>
<dbReference type="Gene3D" id="3.30.70.120">
    <property type="match status" value="1"/>
</dbReference>
<accession>A0A7Y3TY74</accession>
<dbReference type="InterPro" id="IPR015867">
    <property type="entry name" value="N-reg_PII/ATP_PRibTrfase_C"/>
</dbReference>
<dbReference type="Proteomes" id="UP000588806">
    <property type="component" value="Unassembled WGS sequence"/>
</dbReference>
<reference evidence="1 2" key="2">
    <citation type="submission" date="2020-06" db="EMBL/GenBank/DDBJ databases">
        <title>Halomonas songnenensis sp. nov., a moderately halophilic bacterium isolated from saline and alkaline soils.</title>
        <authorList>
            <person name="Jiang J."/>
            <person name="Pan Y."/>
        </authorList>
    </citation>
    <scope>NUCLEOTIDE SEQUENCE [LARGE SCALE GENOMIC DNA]</scope>
    <source>
        <strain evidence="1 2">TBZ9</strain>
    </source>
</reference>
<reference evidence="1 2" key="1">
    <citation type="submission" date="2020-05" db="EMBL/GenBank/DDBJ databases">
        <authorList>
            <person name="Ruan W."/>
            <person name="Jeon C.O."/>
            <person name="Chun B.H."/>
        </authorList>
    </citation>
    <scope>NUCLEOTIDE SEQUENCE [LARGE SCALE GENOMIC DNA]</scope>
    <source>
        <strain evidence="1 2">TBZ9</strain>
    </source>
</reference>
<dbReference type="FunFam" id="3.30.70.120:FF:000006">
    <property type="entry name" value="GTP cyclohydrolase 1 type 2 homolog"/>
    <property type="match status" value="1"/>
</dbReference>
<dbReference type="SUPFAM" id="SSF102705">
    <property type="entry name" value="NIF3 (NGG1p interacting factor 3)-like"/>
    <property type="match status" value="1"/>
</dbReference>
<protein>
    <submittedName>
        <fullName evidence="1">NGG1p interacting factor NIF3</fullName>
    </submittedName>
</protein>
<gene>
    <name evidence="1" type="ORF">HLB35_01550</name>
</gene>
<dbReference type="PANTHER" id="PTHR41774:SF1">
    <property type="entry name" value="NGG1P INTERACTING FACTOR NIF3"/>
    <property type="match status" value="1"/>
</dbReference>
<organism evidence="1 2">
    <name type="scientific">Vreelandella azerica</name>
    <dbReference type="NCBI Taxonomy" id="2732867"/>
    <lineage>
        <taxon>Bacteria</taxon>
        <taxon>Pseudomonadati</taxon>
        <taxon>Pseudomonadota</taxon>
        <taxon>Gammaproteobacteria</taxon>
        <taxon>Oceanospirillales</taxon>
        <taxon>Halomonadaceae</taxon>
        <taxon>Vreelandella</taxon>
    </lineage>
</organism>
<sequence>MYKLAFFVPIEDAESVKEAVFSTGAGRIGDYEACCFATAGTGQFRPLTGAQPHIGNVNQLTQVEELKIELVCHDELIESAIAALKLAHPYETPAYDVWRLADL</sequence>
<proteinExistence type="predicted"/>
<dbReference type="PANTHER" id="PTHR41774">
    <property type="match status" value="1"/>
</dbReference>
<evidence type="ECO:0000313" key="2">
    <source>
        <dbReference type="Proteomes" id="UP000588806"/>
    </source>
</evidence>
<evidence type="ECO:0000313" key="1">
    <source>
        <dbReference type="EMBL" id="NOG30784.1"/>
    </source>
</evidence>
<comment type="caution">
    <text evidence="1">The sequence shown here is derived from an EMBL/GenBank/DDBJ whole genome shotgun (WGS) entry which is preliminary data.</text>
</comment>
<dbReference type="AlphaFoldDB" id="A0A7Y3TY74"/>
<dbReference type="RefSeq" id="WP_171701249.1">
    <property type="nucleotide sequence ID" value="NZ_JABFHI010000001.1"/>
</dbReference>
<dbReference type="EMBL" id="JABFHI010000001">
    <property type="protein sequence ID" value="NOG30784.1"/>
    <property type="molecule type" value="Genomic_DNA"/>
</dbReference>
<name>A0A7Y3TY74_9GAMM</name>
<keyword evidence="2" id="KW-1185">Reference proteome</keyword>